<evidence type="ECO:0000313" key="3">
    <source>
        <dbReference type="Proteomes" id="UP001620408"/>
    </source>
</evidence>
<protein>
    <submittedName>
        <fullName evidence="2">DUF1883 domain-containing protein</fullName>
    </submittedName>
</protein>
<dbReference type="SUPFAM" id="SSF141099">
    <property type="entry name" value="Atu1913-like"/>
    <property type="match status" value="1"/>
</dbReference>
<proteinExistence type="predicted"/>
<evidence type="ECO:0000313" key="2">
    <source>
        <dbReference type="EMBL" id="MFK2918959.1"/>
    </source>
</evidence>
<evidence type="ECO:0000259" key="1">
    <source>
        <dbReference type="Pfam" id="PF08980"/>
    </source>
</evidence>
<gene>
    <name evidence="2" type="ORF">ISS97_16930</name>
</gene>
<keyword evidence="3" id="KW-1185">Reference proteome</keyword>
<sequence>MNFTHYDLGQLDNGDVVQISLHGSAANIRLMDNSNFSSYRSGHQYRYVGGLAKQTPIRLQVPSYGHWHVAVDMAGLRGTVRSAIQVIRA</sequence>
<feature type="domain" description="DUF1883" evidence="1">
    <location>
        <begin position="1"/>
        <end position="88"/>
    </location>
</feature>
<reference evidence="2 3" key="1">
    <citation type="submission" date="2020-10" db="EMBL/GenBank/DDBJ databases">
        <title>Phylogeny of dyella-like bacteria.</title>
        <authorList>
            <person name="Fu J."/>
        </authorList>
    </citation>
    <scope>NUCLEOTIDE SEQUENCE [LARGE SCALE GENOMIC DNA]</scope>
    <source>
        <strain evidence="2 3">BB4</strain>
    </source>
</reference>
<dbReference type="RefSeq" id="WP_379983419.1">
    <property type="nucleotide sequence ID" value="NZ_JADIKD010000012.1"/>
</dbReference>
<dbReference type="Gene3D" id="4.10.1210.10">
    <property type="entry name" value="Atu1913-like"/>
    <property type="match status" value="1"/>
</dbReference>
<dbReference type="Proteomes" id="UP001620408">
    <property type="component" value="Unassembled WGS sequence"/>
</dbReference>
<dbReference type="InterPro" id="IPR036488">
    <property type="entry name" value="DUF1883-like_sf"/>
</dbReference>
<dbReference type="InterPro" id="IPR015073">
    <property type="entry name" value="DUF1883"/>
</dbReference>
<dbReference type="EMBL" id="JADIKD010000012">
    <property type="protein sequence ID" value="MFK2918959.1"/>
    <property type="molecule type" value="Genomic_DNA"/>
</dbReference>
<comment type="caution">
    <text evidence="2">The sequence shown here is derived from an EMBL/GenBank/DDBJ whole genome shotgun (WGS) entry which is preliminary data.</text>
</comment>
<organism evidence="2 3">
    <name type="scientific">Dyella koreensis</name>
    <dbReference type="NCBI Taxonomy" id="311235"/>
    <lineage>
        <taxon>Bacteria</taxon>
        <taxon>Pseudomonadati</taxon>
        <taxon>Pseudomonadota</taxon>
        <taxon>Gammaproteobacteria</taxon>
        <taxon>Lysobacterales</taxon>
        <taxon>Rhodanobacteraceae</taxon>
        <taxon>Dyella</taxon>
    </lineage>
</organism>
<dbReference type="Pfam" id="PF08980">
    <property type="entry name" value="DUF1883"/>
    <property type="match status" value="1"/>
</dbReference>
<name>A0ABW8K7U6_9GAMM</name>
<accession>A0ABW8K7U6</accession>